<feature type="compositionally biased region" description="Low complexity" evidence="1">
    <location>
        <begin position="136"/>
        <end position="147"/>
    </location>
</feature>
<sequence length="438" mass="45446">MDWEITYDEEDDAEVADEKNLLLREDEQKGWMECTLNAAGLSENDDIPQKKRDTNPFTALLNKSKSTSSSSASSSSSSDAQSLVPPLASITTSPSSLLRTDTSRGLTVVGVSSASSASTISIESTLNGTTAGLRTGSPPSSSSSSSGVGLGSGVSSTFKKPTELNVQGASTGGSLAAAAAATAAPSSSGTILVRQPSLSSNDQKSNGGGGGGGGNSVIANNASILAAHGINNHNRNMAARKSCINGHAKPMLVPGRRSSLLQTGQMPPALPLLKNSANNNNTNNNTNNNGNNNNININNINNNNNNNNNTTSNNTTNNTSKTDSETTTRMQDMRRSVSPALTPSISPTSSLSSASAALASPSPPPQSLALPSQVSPPTSPTTHPVKPKFTRRTSSLPAERSPKPIQREYYWTSKTTIEPCELSIVQFTTDESIIIITS</sequence>
<reference evidence="2" key="1">
    <citation type="journal article" date="2020" name="Fungal Divers.">
        <title>Resolving the Mortierellaceae phylogeny through synthesis of multi-gene phylogenetics and phylogenomics.</title>
        <authorList>
            <person name="Vandepol N."/>
            <person name="Liber J."/>
            <person name="Desiro A."/>
            <person name="Na H."/>
            <person name="Kennedy M."/>
            <person name="Barry K."/>
            <person name="Grigoriev I.V."/>
            <person name="Miller A.N."/>
            <person name="O'Donnell K."/>
            <person name="Stajich J.E."/>
            <person name="Bonito G."/>
        </authorList>
    </citation>
    <scope>NUCLEOTIDE SEQUENCE</scope>
    <source>
        <strain evidence="2">MES-2147</strain>
    </source>
</reference>
<evidence type="ECO:0000313" key="3">
    <source>
        <dbReference type="Proteomes" id="UP000749646"/>
    </source>
</evidence>
<evidence type="ECO:0000256" key="1">
    <source>
        <dbReference type="SAM" id="MobiDB-lite"/>
    </source>
</evidence>
<feature type="region of interest" description="Disordered" evidence="1">
    <location>
        <begin position="186"/>
        <end position="214"/>
    </location>
</feature>
<feature type="compositionally biased region" description="Polar residues" evidence="1">
    <location>
        <begin position="89"/>
        <end position="98"/>
    </location>
</feature>
<dbReference type="PANTHER" id="PTHR36911:SF1">
    <property type="entry name" value="LIM ZINC-BINDING DOMAIN-CONTAINING PROTEIN"/>
    <property type="match status" value="1"/>
</dbReference>
<feature type="compositionally biased region" description="Low complexity" evidence="1">
    <location>
        <begin position="338"/>
        <end position="360"/>
    </location>
</feature>
<protein>
    <submittedName>
        <fullName evidence="2">Uncharacterized protein</fullName>
    </submittedName>
</protein>
<accession>A0A9P6MGB3</accession>
<feature type="compositionally biased region" description="Low complexity" evidence="1">
    <location>
        <begin position="367"/>
        <end position="384"/>
    </location>
</feature>
<dbReference type="PANTHER" id="PTHR36911">
    <property type="entry name" value="LIM ZINC-BINDING DOMAIN-CONTAINING PROTEIN-RELATED"/>
    <property type="match status" value="1"/>
</dbReference>
<dbReference type="EMBL" id="JAAAHW010000832">
    <property type="protein sequence ID" value="KAF9998638.1"/>
    <property type="molecule type" value="Genomic_DNA"/>
</dbReference>
<feature type="compositionally biased region" description="Basic and acidic residues" evidence="1">
    <location>
        <begin position="322"/>
        <end position="335"/>
    </location>
</feature>
<keyword evidence="3" id="KW-1185">Reference proteome</keyword>
<dbReference type="Proteomes" id="UP000749646">
    <property type="component" value="Unassembled WGS sequence"/>
</dbReference>
<feature type="region of interest" description="Disordered" evidence="1">
    <location>
        <begin position="38"/>
        <end position="98"/>
    </location>
</feature>
<feature type="region of interest" description="Disordered" evidence="1">
    <location>
        <begin position="261"/>
        <end position="401"/>
    </location>
</feature>
<name>A0A9P6MGB3_9FUNG</name>
<evidence type="ECO:0000313" key="2">
    <source>
        <dbReference type="EMBL" id="KAF9998638.1"/>
    </source>
</evidence>
<organism evidence="2 3">
    <name type="scientific">Modicella reniformis</name>
    <dbReference type="NCBI Taxonomy" id="1440133"/>
    <lineage>
        <taxon>Eukaryota</taxon>
        <taxon>Fungi</taxon>
        <taxon>Fungi incertae sedis</taxon>
        <taxon>Mucoromycota</taxon>
        <taxon>Mortierellomycotina</taxon>
        <taxon>Mortierellomycetes</taxon>
        <taxon>Mortierellales</taxon>
        <taxon>Mortierellaceae</taxon>
        <taxon>Modicella</taxon>
    </lineage>
</organism>
<comment type="caution">
    <text evidence="2">The sequence shown here is derived from an EMBL/GenBank/DDBJ whole genome shotgun (WGS) entry which is preliminary data.</text>
</comment>
<proteinExistence type="predicted"/>
<feature type="compositionally biased region" description="Polar residues" evidence="1">
    <location>
        <begin position="196"/>
        <end position="205"/>
    </location>
</feature>
<feature type="region of interest" description="Disordered" evidence="1">
    <location>
        <begin position="128"/>
        <end position="155"/>
    </location>
</feature>
<feature type="compositionally biased region" description="Low complexity" evidence="1">
    <location>
        <begin position="275"/>
        <end position="320"/>
    </location>
</feature>
<feature type="compositionally biased region" description="Low complexity" evidence="1">
    <location>
        <begin position="64"/>
        <end position="78"/>
    </location>
</feature>
<dbReference type="OrthoDB" id="2445569at2759"/>
<gene>
    <name evidence="2" type="ORF">BGZ65_005876</name>
</gene>
<dbReference type="AlphaFoldDB" id="A0A9P6MGB3"/>